<reference evidence="2" key="3">
    <citation type="submission" date="2025-08" db="UniProtKB">
        <authorList>
            <consortium name="Ensembl"/>
        </authorList>
    </citation>
    <scope>IDENTIFICATION</scope>
    <source>
        <strain evidence="2">HNI</strain>
    </source>
</reference>
<dbReference type="AlphaFoldDB" id="A0A3P9KFJ2"/>
<reference key="1">
    <citation type="journal article" date="2007" name="Nature">
        <title>The medaka draft genome and insights into vertebrate genome evolution.</title>
        <authorList>
            <person name="Kasahara M."/>
            <person name="Naruse K."/>
            <person name="Sasaki S."/>
            <person name="Nakatani Y."/>
            <person name="Qu W."/>
            <person name="Ahsan B."/>
            <person name="Yamada T."/>
            <person name="Nagayasu Y."/>
            <person name="Doi K."/>
            <person name="Kasai Y."/>
            <person name="Jindo T."/>
            <person name="Kobayashi D."/>
            <person name="Shimada A."/>
            <person name="Toyoda A."/>
            <person name="Kuroki Y."/>
            <person name="Fujiyama A."/>
            <person name="Sasaki T."/>
            <person name="Shimizu A."/>
            <person name="Asakawa S."/>
            <person name="Shimizu N."/>
            <person name="Hashimoto S."/>
            <person name="Yang J."/>
            <person name="Lee Y."/>
            <person name="Matsushima K."/>
            <person name="Sugano S."/>
            <person name="Sakaizumi M."/>
            <person name="Narita T."/>
            <person name="Ohishi K."/>
            <person name="Haga S."/>
            <person name="Ohta F."/>
            <person name="Nomoto H."/>
            <person name="Nogata K."/>
            <person name="Morishita T."/>
            <person name="Endo T."/>
            <person name="Shin-I T."/>
            <person name="Takeda H."/>
            <person name="Morishita S."/>
            <person name="Kohara Y."/>
        </authorList>
    </citation>
    <scope>NUCLEOTIDE SEQUENCE [LARGE SCALE GENOMIC DNA]</scope>
    <source>
        <strain>Hd-rR</strain>
    </source>
</reference>
<proteinExistence type="predicted"/>
<dbReference type="Ensembl" id="ENSORLT00020003307.1">
    <property type="protein sequence ID" value="ENSORLP00020007201.1"/>
    <property type="gene ID" value="ENSORLG00020008067.1"/>
</dbReference>
<evidence type="ECO:0000313" key="2">
    <source>
        <dbReference type="Ensembl" id="ENSORLP00020007201.1"/>
    </source>
</evidence>
<feature type="region of interest" description="Disordered" evidence="1">
    <location>
        <begin position="346"/>
        <end position="401"/>
    </location>
</feature>
<accession>A0A3P9KFJ2</accession>
<dbReference type="PANTHER" id="PTHR22708">
    <property type="entry name" value="LEUCINE-RICH REPEAT-CONTAINING PROTEIN 56"/>
    <property type="match status" value="1"/>
</dbReference>
<feature type="compositionally biased region" description="Low complexity" evidence="1">
    <location>
        <begin position="224"/>
        <end position="233"/>
    </location>
</feature>
<feature type="compositionally biased region" description="Polar residues" evidence="1">
    <location>
        <begin position="368"/>
        <end position="393"/>
    </location>
</feature>
<dbReference type="SUPFAM" id="SSF52058">
    <property type="entry name" value="L domain-like"/>
    <property type="match status" value="1"/>
</dbReference>
<evidence type="ECO:0000256" key="1">
    <source>
        <dbReference type="SAM" id="MobiDB-lite"/>
    </source>
</evidence>
<dbReference type="InterPro" id="IPR032675">
    <property type="entry name" value="LRR_dom_sf"/>
</dbReference>
<organism evidence="2 3">
    <name type="scientific">Oryzias latipes</name>
    <name type="common">Japanese rice fish</name>
    <name type="synonym">Japanese killifish</name>
    <dbReference type="NCBI Taxonomy" id="8090"/>
    <lineage>
        <taxon>Eukaryota</taxon>
        <taxon>Metazoa</taxon>
        <taxon>Chordata</taxon>
        <taxon>Craniata</taxon>
        <taxon>Vertebrata</taxon>
        <taxon>Euteleostomi</taxon>
        <taxon>Actinopterygii</taxon>
        <taxon>Neopterygii</taxon>
        <taxon>Teleostei</taxon>
        <taxon>Neoteleostei</taxon>
        <taxon>Acanthomorphata</taxon>
        <taxon>Ovalentaria</taxon>
        <taxon>Atherinomorphae</taxon>
        <taxon>Beloniformes</taxon>
        <taxon>Adrianichthyidae</taxon>
        <taxon>Oryziinae</taxon>
        <taxon>Oryzias</taxon>
    </lineage>
</organism>
<dbReference type="Proteomes" id="UP000265180">
    <property type="component" value="Chromosome 6"/>
</dbReference>
<evidence type="ECO:0000313" key="3">
    <source>
        <dbReference type="Proteomes" id="UP000265180"/>
    </source>
</evidence>
<reference evidence="2 3" key="2">
    <citation type="submission" date="2017-04" db="EMBL/GenBank/DDBJ databases">
        <title>CpG methylation of centromeres and impact of large insertions on vertebrate speciation.</title>
        <authorList>
            <person name="Ichikawa K."/>
            <person name="Yoshimura J."/>
            <person name="Morishita S."/>
        </authorList>
    </citation>
    <scope>NUCLEOTIDE SEQUENCE</scope>
    <source>
        <strain evidence="2 3">HNI</strain>
    </source>
</reference>
<reference evidence="2" key="4">
    <citation type="submission" date="2025-09" db="UniProtKB">
        <authorList>
            <consortium name="Ensembl"/>
        </authorList>
    </citation>
    <scope>IDENTIFICATION</scope>
    <source>
        <strain evidence="2">HNI</strain>
    </source>
</reference>
<dbReference type="PANTHER" id="PTHR22708:SF0">
    <property type="entry name" value="LEUCINE-RICH REPEAT-CONTAINING PROTEIN 56"/>
    <property type="match status" value="1"/>
</dbReference>
<sequence>MSASGVCRGRAVREARSGTSGVLRLDDGGSFSMEPARRQGLLGGTWDLCHVTSLELCVDAHHDLLEHVGSSLPRLVELRVNNSKIASVRDLGLNSPNLERLWMSGCGLQDLEGISSFPFLKELHAAFNRLSDLFNVSFLQKLQLLDLEGNDVDDLVHVQSLQACIKLQTLTLRGNPVCVRPDTTCPQVTDYSYRAAVQELLPQVCYLDNVKVEDRLTDILGVPGNEFGSSNEGGEVGGASRYHSPGGPSPSSAPPAPSGGPQPPSFSGCGSSESDPAASSILLHRSNSVLFCGNPVKAVRASRQRFGSAPARSTQHPAVHQAVDSLDSADVLSELRAWRAQHSRRLQAVQKKGSPLNLRHKEGGGKDSSVQNADGAHSSVQCSPSDVRQSDTSPAPKGGVAGVRLRCLRPIETTSEHFPPINRVMQTVAGPQCVHRPHPPPTRRVNSGRTLDLSSVQSNNIFRRPATSRPHTALVLLQTPPQQHQQCCRGSLESL</sequence>
<feature type="region of interest" description="Disordered" evidence="1">
    <location>
        <begin position="222"/>
        <end position="274"/>
    </location>
</feature>
<protein>
    <submittedName>
        <fullName evidence="2">Leucine rich repeat containing 56</fullName>
    </submittedName>
</protein>
<dbReference type="Gene3D" id="3.80.10.10">
    <property type="entry name" value="Ribonuclease Inhibitor"/>
    <property type="match status" value="1"/>
</dbReference>
<name>A0A3P9KFJ2_ORYLA</name>
<dbReference type="InterPro" id="IPR040091">
    <property type="entry name" value="LRRC56"/>
</dbReference>
<feature type="compositionally biased region" description="Pro residues" evidence="1">
    <location>
        <begin position="247"/>
        <end position="264"/>
    </location>
</feature>